<proteinExistence type="predicted"/>
<accession>A0A399J8X8</accession>
<evidence type="ECO:0000313" key="2">
    <source>
        <dbReference type="Proteomes" id="UP000265419"/>
    </source>
</evidence>
<sequence>MRTTSDAIITAATDMIERALEHPAVRDLRTDWVIAQCADLIESGAEDEHSVDRREVELEERWDDTLRDALQDGLMRYLP</sequence>
<dbReference type="Proteomes" id="UP000265419">
    <property type="component" value="Unassembled WGS sequence"/>
</dbReference>
<name>A0A399J8X8_9MICC</name>
<organism evidence="1 2">
    <name type="scientific">Galactobacter valiniphilus</name>
    <dbReference type="NCBI Taxonomy" id="2676122"/>
    <lineage>
        <taxon>Bacteria</taxon>
        <taxon>Bacillati</taxon>
        <taxon>Actinomycetota</taxon>
        <taxon>Actinomycetes</taxon>
        <taxon>Micrococcales</taxon>
        <taxon>Micrococcaceae</taxon>
        <taxon>Galactobacter</taxon>
    </lineage>
</organism>
<reference evidence="1 2" key="1">
    <citation type="submission" date="2018-07" db="EMBL/GenBank/DDBJ databases">
        <title>Arthrobacter sp. nov., isolated from raw cow's milk with high bacterial count.</title>
        <authorList>
            <person name="Hahne J."/>
            <person name="Isele D."/>
            <person name="Lipski A."/>
        </authorList>
    </citation>
    <scope>NUCLEOTIDE SEQUENCE [LARGE SCALE GENOMIC DNA]</scope>
    <source>
        <strain evidence="1 2">JZ R-35</strain>
    </source>
</reference>
<dbReference type="EMBL" id="QQXK01000043">
    <property type="protein sequence ID" value="RII40977.1"/>
    <property type="molecule type" value="Genomic_DNA"/>
</dbReference>
<keyword evidence="2" id="KW-1185">Reference proteome</keyword>
<dbReference type="RefSeq" id="WP_119425952.1">
    <property type="nucleotide sequence ID" value="NZ_QQXK01000043.1"/>
</dbReference>
<dbReference type="AlphaFoldDB" id="A0A399J8X8"/>
<protein>
    <submittedName>
        <fullName evidence="1">Uncharacterized protein</fullName>
    </submittedName>
</protein>
<gene>
    <name evidence="1" type="ORF">DWB68_15115</name>
</gene>
<evidence type="ECO:0000313" key="1">
    <source>
        <dbReference type="EMBL" id="RII40977.1"/>
    </source>
</evidence>
<comment type="caution">
    <text evidence="1">The sequence shown here is derived from an EMBL/GenBank/DDBJ whole genome shotgun (WGS) entry which is preliminary data.</text>
</comment>